<reference evidence="1 2" key="1">
    <citation type="submission" date="2020-02" db="EMBL/GenBank/DDBJ databases">
        <title>Acidophilic actinobacteria isolated from forest soil.</title>
        <authorList>
            <person name="Golinska P."/>
        </authorList>
    </citation>
    <scope>NUCLEOTIDE SEQUENCE [LARGE SCALE GENOMIC DNA]</scope>
    <source>
        <strain evidence="1 2">NL8</strain>
    </source>
</reference>
<comment type="caution">
    <text evidence="1">The sequence shown here is derived from an EMBL/GenBank/DDBJ whole genome shotgun (WGS) entry which is preliminary data.</text>
</comment>
<organism evidence="1 2">
    <name type="scientific">Catenulispora pinistramenti</name>
    <dbReference type="NCBI Taxonomy" id="2705254"/>
    <lineage>
        <taxon>Bacteria</taxon>
        <taxon>Bacillati</taxon>
        <taxon>Actinomycetota</taxon>
        <taxon>Actinomycetes</taxon>
        <taxon>Catenulisporales</taxon>
        <taxon>Catenulisporaceae</taxon>
        <taxon>Catenulispora</taxon>
    </lineage>
</organism>
<proteinExistence type="predicted"/>
<sequence>MNTTQSPRAHVSRRRTAVAVAAAGAGAVVKAPDEVITCSIYAVTAPNPQSSRVVTGHAWIQRSAAVSRLSMWVALYRNNVRMDEVEYADTNNARLDGWDTTTCHSTGSGDWMVGTKGFVNYPNGYNPPTGNFGGKGYFSPARPLNC</sequence>
<accession>A0ABS5KTR1</accession>
<evidence type="ECO:0000313" key="1">
    <source>
        <dbReference type="EMBL" id="MBS2549442.1"/>
    </source>
</evidence>
<dbReference type="EMBL" id="JAAFYZ010000072">
    <property type="protein sequence ID" value="MBS2549442.1"/>
    <property type="molecule type" value="Genomic_DNA"/>
</dbReference>
<evidence type="ECO:0000313" key="2">
    <source>
        <dbReference type="Proteomes" id="UP000730482"/>
    </source>
</evidence>
<gene>
    <name evidence="1" type="ORF">KGQ19_21495</name>
</gene>
<protein>
    <recommendedName>
        <fullName evidence="3">Secreted protein</fullName>
    </recommendedName>
</protein>
<evidence type="ECO:0008006" key="3">
    <source>
        <dbReference type="Google" id="ProtNLM"/>
    </source>
</evidence>
<dbReference type="RefSeq" id="WP_212010997.1">
    <property type="nucleotide sequence ID" value="NZ_JAAFYZ010000072.1"/>
</dbReference>
<dbReference type="Proteomes" id="UP000730482">
    <property type="component" value="Unassembled WGS sequence"/>
</dbReference>
<keyword evidence="2" id="KW-1185">Reference proteome</keyword>
<name>A0ABS5KTR1_9ACTN</name>